<evidence type="ECO:0000313" key="1">
    <source>
        <dbReference type="EMBL" id="KAK9530285.1"/>
    </source>
</evidence>
<dbReference type="Proteomes" id="UP001488805">
    <property type="component" value="Unassembled WGS sequence"/>
</dbReference>
<dbReference type="AlphaFoldDB" id="A0AAW1F698"/>
<gene>
    <name evidence="1" type="ORF">VZT92_011797</name>
</gene>
<reference evidence="1 2" key="1">
    <citation type="journal article" date="2024" name="Genome Biol. Evol.">
        <title>Chromosome-level genome assembly of the viviparous eelpout Zoarces viviparus.</title>
        <authorList>
            <person name="Fuhrmann N."/>
            <person name="Brasseur M.V."/>
            <person name="Bakowski C.E."/>
            <person name="Podsiadlowski L."/>
            <person name="Prost S."/>
            <person name="Krehenwinkel H."/>
            <person name="Mayer C."/>
        </authorList>
    </citation>
    <scope>NUCLEOTIDE SEQUENCE [LARGE SCALE GENOMIC DNA]</scope>
    <source>
        <strain evidence="1">NO-MEL_2022_Ind0_liver</strain>
    </source>
</reference>
<accession>A0AAW1F698</accession>
<organism evidence="1 2">
    <name type="scientific">Zoarces viviparus</name>
    <name type="common">Viviparous eelpout</name>
    <name type="synonym">Blennius viviparus</name>
    <dbReference type="NCBI Taxonomy" id="48416"/>
    <lineage>
        <taxon>Eukaryota</taxon>
        <taxon>Metazoa</taxon>
        <taxon>Chordata</taxon>
        <taxon>Craniata</taxon>
        <taxon>Vertebrata</taxon>
        <taxon>Euteleostomi</taxon>
        <taxon>Actinopterygii</taxon>
        <taxon>Neopterygii</taxon>
        <taxon>Teleostei</taxon>
        <taxon>Neoteleostei</taxon>
        <taxon>Acanthomorphata</taxon>
        <taxon>Eupercaria</taxon>
        <taxon>Perciformes</taxon>
        <taxon>Cottioidei</taxon>
        <taxon>Zoarcales</taxon>
        <taxon>Zoarcidae</taxon>
        <taxon>Zoarcinae</taxon>
        <taxon>Zoarces</taxon>
    </lineage>
</organism>
<keyword evidence="2" id="KW-1185">Reference proteome</keyword>
<evidence type="ECO:0000313" key="2">
    <source>
        <dbReference type="Proteomes" id="UP001488805"/>
    </source>
</evidence>
<sequence length="69" mass="7611">MGSTSAGTHARWLLTKCVADLFLNAEKKTRGERAGERSRTVAQLCSHLVHWICWIDPGSQMSPLSDGKL</sequence>
<protein>
    <submittedName>
        <fullName evidence="1">Uncharacterized protein</fullName>
    </submittedName>
</protein>
<name>A0AAW1F698_ZOAVI</name>
<proteinExistence type="predicted"/>
<dbReference type="EMBL" id="JBCEZU010000100">
    <property type="protein sequence ID" value="KAK9530285.1"/>
    <property type="molecule type" value="Genomic_DNA"/>
</dbReference>
<comment type="caution">
    <text evidence="1">The sequence shown here is derived from an EMBL/GenBank/DDBJ whole genome shotgun (WGS) entry which is preliminary data.</text>
</comment>